<evidence type="ECO:0000313" key="2">
    <source>
        <dbReference type="Proteomes" id="UP001150603"/>
    </source>
</evidence>
<dbReference type="Proteomes" id="UP001150603">
    <property type="component" value="Unassembled WGS sequence"/>
</dbReference>
<proteinExistence type="predicted"/>
<evidence type="ECO:0000313" key="1">
    <source>
        <dbReference type="EMBL" id="KAJ1941606.1"/>
    </source>
</evidence>
<dbReference type="EMBL" id="JANBPW010002213">
    <property type="protein sequence ID" value="KAJ1941606.1"/>
    <property type="molecule type" value="Genomic_DNA"/>
</dbReference>
<comment type="caution">
    <text evidence="1">The sequence shown here is derived from an EMBL/GenBank/DDBJ whole genome shotgun (WGS) entry which is preliminary data.</text>
</comment>
<organism evidence="1 2">
    <name type="scientific">Linderina macrospora</name>
    <dbReference type="NCBI Taxonomy" id="4868"/>
    <lineage>
        <taxon>Eukaryota</taxon>
        <taxon>Fungi</taxon>
        <taxon>Fungi incertae sedis</taxon>
        <taxon>Zoopagomycota</taxon>
        <taxon>Kickxellomycotina</taxon>
        <taxon>Kickxellomycetes</taxon>
        <taxon>Kickxellales</taxon>
        <taxon>Kickxellaceae</taxon>
        <taxon>Linderina</taxon>
    </lineage>
</organism>
<keyword evidence="2" id="KW-1185">Reference proteome</keyword>
<sequence>MSSEAPQQPEPVPVANQAVPTEPVDSLLELRGVQLEMLRRAPNLIVYDDLHVRVSREVQRQVESGSDVNWAAVAEAVGATVLECLENNTYDQGKRSWEYNFREFTWDLPNRLRDFVSEHYPKPIQPNFTAVSNYMWIVKDDCITMRRLTTGRFKWTQEMLAKATRLKEKGRDNAFIAKRLSPQLYLASHEFYKKKVMALNYYNIIDGIIERGEAAINIAKELDLPYHIVHQLVLKRQAKEHSGTWTKIEIKKLLDFVNSAKGRRDWKHCASIIGTKSSSQCYSKWLHMRD</sequence>
<name>A0ACC1J8F9_9FUNG</name>
<gene>
    <name evidence="1" type="ORF">FBU59_003453</name>
</gene>
<reference evidence="1" key="1">
    <citation type="submission" date="2022-07" db="EMBL/GenBank/DDBJ databases">
        <title>Phylogenomic reconstructions and comparative analyses of Kickxellomycotina fungi.</title>
        <authorList>
            <person name="Reynolds N.K."/>
            <person name="Stajich J.E."/>
            <person name="Barry K."/>
            <person name="Grigoriev I.V."/>
            <person name="Crous P."/>
            <person name="Smith M.E."/>
        </authorList>
    </citation>
    <scope>NUCLEOTIDE SEQUENCE</scope>
    <source>
        <strain evidence="1">NRRL 5244</strain>
    </source>
</reference>
<protein>
    <submittedName>
        <fullName evidence="1">Uncharacterized protein</fullName>
    </submittedName>
</protein>
<accession>A0ACC1J8F9</accession>